<dbReference type="InterPro" id="IPR041413">
    <property type="entry name" value="MLTR_LBD"/>
</dbReference>
<organism evidence="2 3">
    <name type="scientific">Sulfidibacter corallicola</name>
    <dbReference type="NCBI Taxonomy" id="2818388"/>
    <lineage>
        <taxon>Bacteria</taxon>
        <taxon>Pseudomonadati</taxon>
        <taxon>Acidobacteriota</taxon>
        <taxon>Holophagae</taxon>
        <taxon>Acanthopleuribacterales</taxon>
        <taxon>Acanthopleuribacteraceae</taxon>
        <taxon>Sulfidibacter</taxon>
    </lineage>
</organism>
<dbReference type="CDD" id="cd00093">
    <property type="entry name" value="HTH_XRE"/>
    <property type="match status" value="1"/>
</dbReference>
<sequence>MTFSEERCREIAAFLRARRDSLQPEDVNLPRGARRRAPGLKREEVAMLAGVSTEWYTHLEQARHVRASEETLIHIGQALRLEPGELAHLLNLGGYQAGPFLFNGKTQYLSPQLQRLLDAYPYPAWISGRRSDILGWNRAATVIHGDLSQARGYERNMLYRLYVASEYRNRLVDWERHAKGFVGVLRMDYGDAIDCPWFRELIDVLIAESPEFALWWGSHHLQPYQDGIKRYDHPEVGRLEFEYSVLDLSDQRFSQCSMAMFVPIEGTGTKEKLAHILAVENVSTSV</sequence>
<dbReference type="GO" id="GO:0003677">
    <property type="term" value="F:DNA binding"/>
    <property type="evidence" value="ECO:0007669"/>
    <property type="project" value="InterPro"/>
</dbReference>
<dbReference type="KEGG" id="scor:J3U87_07275"/>
<dbReference type="Gene3D" id="3.30.450.180">
    <property type="match status" value="1"/>
</dbReference>
<dbReference type="AlphaFoldDB" id="A0A8A4TQL3"/>
<name>A0A8A4TQL3_SULCO</name>
<protein>
    <submittedName>
        <fullName evidence="2">Helix-turn-helix domain-containing protein</fullName>
    </submittedName>
</protein>
<dbReference type="InterPro" id="IPR001387">
    <property type="entry name" value="Cro/C1-type_HTH"/>
</dbReference>
<dbReference type="Gene3D" id="1.10.260.40">
    <property type="entry name" value="lambda repressor-like DNA-binding domains"/>
    <property type="match status" value="1"/>
</dbReference>
<dbReference type="EMBL" id="CP071793">
    <property type="protein sequence ID" value="QTD52259.1"/>
    <property type="molecule type" value="Genomic_DNA"/>
</dbReference>
<dbReference type="PANTHER" id="PTHR35010">
    <property type="entry name" value="BLL4672 PROTEIN-RELATED"/>
    <property type="match status" value="1"/>
</dbReference>
<feature type="domain" description="HTH cro/C1-type" evidence="1">
    <location>
        <begin position="33"/>
        <end position="86"/>
    </location>
</feature>
<keyword evidence="3" id="KW-1185">Reference proteome</keyword>
<dbReference type="Pfam" id="PF17765">
    <property type="entry name" value="MLTR_LBD"/>
    <property type="match status" value="1"/>
</dbReference>
<reference evidence="2" key="1">
    <citation type="submission" date="2021-03" db="EMBL/GenBank/DDBJ databases">
        <title>Acanthopleuribacteraceae sp. M133.</title>
        <authorList>
            <person name="Wang G."/>
        </authorList>
    </citation>
    <scope>NUCLEOTIDE SEQUENCE</scope>
    <source>
        <strain evidence="2">M133</strain>
    </source>
</reference>
<accession>A0A8A4TQL3</accession>
<evidence type="ECO:0000259" key="1">
    <source>
        <dbReference type="PROSITE" id="PS50943"/>
    </source>
</evidence>
<dbReference type="Proteomes" id="UP000663929">
    <property type="component" value="Chromosome"/>
</dbReference>
<evidence type="ECO:0000313" key="3">
    <source>
        <dbReference type="Proteomes" id="UP000663929"/>
    </source>
</evidence>
<dbReference type="InterPro" id="IPR010982">
    <property type="entry name" value="Lambda_DNA-bd_dom_sf"/>
</dbReference>
<gene>
    <name evidence="2" type="ORF">J3U87_07275</name>
</gene>
<dbReference type="PROSITE" id="PS50943">
    <property type="entry name" value="HTH_CROC1"/>
    <property type="match status" value="1"/>
</dbReference>
<dbReference type="SMART" id="SM00530">
    <property type="entry name" value="HTH_XRE"/>
    <property type="match status" value="1"/>
</dbReference>
<evidence type="ECO:0000313" key="2">
    <source>
        <dbReference type="EMBL" id="QTD52259.1"/>
    </source>
</evidence>
<dbReference type="Pfam" id="PF13560">
    <property type="entry name" value="HTH_31"/>
    <property type="match status" value="1"/>
</dbReference>
<dbReference type="RefSeq" id="WP_237382368.1">
    <property type="nucleotide sequence ID" value="NZ_CP071793.1"/>
</dbReference>
<dbReference type="SUPFAM" id="SSF47413">
    <property type="entry name" value="lambda repressor-like DNA-binding domains"/>
    <property type="match status" value="1"/>
</dbReference>
<proteinExistence type="predicted"/>